<dbReference type="Pfam" id="PF11739">
    <property type="entry name" value="YdbH-like"/>
    <property type="match status" value="1"/>
</dbReference>
<accession>A0ABV7RF40</accession>
<sequence length="894" mass="96642">MPPAATPPTAPTAPRRHWHRRLLPALLLLLALLLAAAAGARWWLQQQGLQLQGLAWRDGGATLAQWQWRQQGCLAAQGRGLRIEQWQPLRLSLQQLQLHSCAKPGPRQLPAPPPAGLPPFSLHIASLQAPALPPLAVAVSQQHERWQAQLAQGADKLALDYRRDNGQWLAQGSLAAARLAPQLLGHWQLQASGRWLPGQLQASVQADGRQLGYQGDARRGDARLQATLHNRQWQLAATLPQALPLAAGWLLQPRRALQASGDLDGVHSLQADLLASGPQGRLQLQLTPQDQNLQRGSGLLQLDGTDLHARIPLQWADRQLTLAAGEARLPQGVRLSWPQAWQLPLSASGASRLPFRLDYQQLQLRSDDGTLRWSDGRWQWQGALALAGRHAGFQLAGQWRGQLDPQGAHGSPLQLSVRQPALALALALSLPVNGIDPRQPVLHASFDGHYQDWPLQGTLAARRLGEGWQGSLAAASRLPLYSKGGALQLAANWRGSAGNWQLDSGSTLSLAEGIAGNVLLKPLRLHASSALQSDGRGAHGQLVLSADGAVASRWTLPPISGTLQLNGEHASAQLQLPAWRSKLQLDARRHGQGAAGNLQLDTPLSAAMSRGLGFTLQQGQVAGKLQWQWQKQWQLDGDVQLNDVALDWGGVLANGGRGRLTLAARPGQLQLQSDGPLQLAQLDVGTLVQDVSLRLHSDLQDWRLDEVRAKLLGGSLQADSLHWPSSAFQSVRVQQLDLAALAALQNDPQPTVQLTGRVGGTLPLQLLPAGVALQDGLLRNEGELTLRVPATAGVTAMAQSNRAVQLALDMLSELDVNDFQARLAMQQNGLLDAQVTLKGVNPKQNRQPVVLNYSHSENVLELLRSLRIGDEISRRVLSRKQSAATRNPTPETSP</sequence>
<name>A0ABV7RF40_9NEIS</name>
<keyword evidence="2" id="KW-1185">Reference proteome</keyword>
<proteinExistence type="predicted"/>
<dbReference type="Proteomes" id="UP001595741">
    <property type="component" value="Unassembled WGS sequence"/>
</dbReference>
<dbReference type="InterPro" id="IPR021730">
    <property type="entry name" value="YdbH"/>
</dbReference>
<protein>
    <submittedName>
        <fullName evidence="1">YdbH domain-containing protein</fullName>
    </submittedName>
</protein>
<dbReference type="RefSeq" id="WP_386092037.1">
    <property type="nucleotide sequence ID" value="NZ_JBHRXN010000031.1"/>
</dbReference>
<evidence type="ECO:0000313" key="2">
    <source>
        <dbReference type="Proteomes" id="UP001595741"/>
    </source>
</evidence>
<organism evidence="1 2">
    <name type="scientific">Vogesella facilis</name>
    <dbReference type="NCBI Taxonomy" id="1655232"/>
    <lineage>
        <taxon>Bacteria</taxon>
        <taxon>Pseudomonadati</taxon>
        <taxon>Pseudomonadota</taxon>
        <taxon>Betaproteobacteria</taxon>
        <taxon>Neisseriales</taxon>
        <taxon>Chromobacteriaceae</taxon>
        <taxon>Vogesella</taxon>
    </lineage>
</organism>
<gene>
    <name evidence="1" type="ORF">ACFOLG_11955</name>
</gene>
<dbReference type="EMBL" id="JBHRXN010000031">
    <property type="protein sequence ID" value="MFC3532894.1"/>
    <property type="molecule type" value="Genomic_DNA"/>
</dbReference>
<comment type="caution">
    <text evidence="1">The sequence shown here is derived from an EMBL/GenBank/DDBJ whole genome shotgun (WGS) entry which is preliminary data.</text>
</comment>
<reference evidence="2" key="1">
    <citation type="journal article" date="2019" name="Int. J. Syst. Evol. Microbiol.">
        <title>The Global Catalogue of Microorganisms (GCM) 10K type strain sequencing project: providing services to taxonomists for standard genome sequencing and annotation.</title>
        <authorList>
            <consortium name="The Broad Institute Genomics Platform"/>
            <consortium name="The Broad Institute Genome Sequencing Center for Infectious Disease"/>
            <person name="Wu L."/>
            <person name="Ma J."/>
        </authorList>
    </citation>
    <scope>NUCLEOTIDE SEQUENCE [LARGE SCALE GENOMIC DNA]</scope>
    <source>
        <strain evidence="2">KCTC 42742</strain>
    </source>
</reference>
<evidence type="ECO:0000313" key="1">
    <source>
        <dbReference type="EMBL" id="MFC3532894.1"/>
    </source>
</evidence>